<dbReference type="Proteomes" id="UP000304148">
    <property type="component" value="Chromosome"/>
</dbReference>
<evidence type="ECO:0000313" key="2">
    <source>
        <dbReference type="Proteomes" id="UP000304148"/>
    </source>
</evidence>
<sequence>MELIVVDGDSEPAATNGMLVKGLEFDQWISAIPNPSIEV</sequence>
<gene>
    <name evidence="1" type="ORF">PBLR_12389</name>
</gene>
<name>A0A383R9X3_PAEAL</name>
<proteinExistence type="predicted"/>
<accession>A0A383R9X3</accession>
<evidence type="ECO:0000313" key="1">
    <source>
        <dbReference type="EMBL" id="SYX83967.1"/>
    </source>
</evidence>
<reference evidence="2" key="1">
    <citation type="submission" date="2018-08" db="EMBL/GenBank/DDBJ databases">
        <authorList>
            <person name="Chevrot R."/>
        </authorList>
    </citation>
    <scope>NUCLEOTIDE SEQUENCE [LARGE SCALE GENOMIC DNA]</scope>
</reference>
<dbReference type="EMBL" id="LS992241">
    <property type="protein sequence ID" value="SYX83967.1"/>
    <property type="molecule type" value="Genomic_DNA"/>
</dbReference>
<organism evidence="1 2">
    <name type="scientific">Paenibacillus alvei</name>
    <name type="common">Bacillus alvei</name>
    <dbReference type="NCBI Taxonomy" id="44250"/>
    <lineage>
        <taxon>Bacteria</taxon>
        <taxon>Bacillati</taxon>
        <taxon>Bacillota</taxon>
        <taxon>Bacilli</taxon>
        <taxon>Bacillales</taxon>
        <taxon>Paenibacillaceae</taxon>
        <taxon>Paenibacillus</taxon>
    </lineage>
</organism>
<protein>
    <submittedName>
        <fullName evidence="1">Uncharacterized protein</fullName>
    </submittedName>
</protein>
<dbReference type="AlphaFoldDB" id="A0A383R9X3"/>